<dbReference type="AlphaFoldDB" id="A0A136IHX0"/>
<dbReference type="Proteomes" id="UP000070501">
    <property type="component" value="Unassembled WGS sequence"/>
</dbReference>
<keyword evidence="4" id="KW-1185">Reference proteome</keyword>
<organism evidence="3 4">
    <name type="scientific">Microdochium bolleyi</name>
    <dbReference type="NCBI Taxonomy" id="196109"/>
    <lineage>
        <taxon>Eukaryota</taxon>
        <taxon>Fungi</taxon>
        <taxon>Dikarya</taxon>
        <taxon>Ascomycota</taxon>
        <taxon>Pezizomycotina</taxon>
        <taxon>Sordariomycetes</taxon>
        <taxon>Xylariomycetidae</taxon>
        <taxon>Xylariales</taxon>
        <taxon>Microdochiaceae</taxon>
        <taxon>Microdochium</taxon>
    </lineage>
</organism>
<reference evidence="4" key="1">
    <citation type="submission" date="2016-02" db="EMBL/GenBank/DDBJ databases">
        <title>Draft genome sequence of Microdochium bolleyi, a fungal endophyte of beachgrass.</title>
        <authorList>
            <consortium name="DOE Joint Genome Institute"/>
            <person name="David A.S."/>
            <person name="May G."/>
            <person name="Haridas S."/>
            <person name="Lim J."/>
            <person name="Wang M."/>
            <person name="Labutti K."/>
            <person name="Lipzen A."/>
            <person name="Barry K."/>
            <person name="Grigoriev I.V."/>
        </authorList>
    </citation>
    <scope>NUCLEOTIDE SEQUENCE [LARGE SCALE GENOMIC DNA]</scope>
    <source>
        <strain evidence="4">J235TASD1</strain>
    </source>
</reference>
<dbReference type="EMBL" id="KQ964412">
    <property type="protein sequence ID" value="KXJ84585.1"/>
    <property type="molecule type" value="Genomic_DNA"/>
</dbReference>
<feature type="region of interest" description="Disordered" evidence="1">
    <location>
        <begin position="38"/>
        <end position="78"/>
    </location>
</feature>
<proteinExistence type="predicted"/>
<sequence length="78" mass="8448">MPNKAVHIHHLADTAPVVAVASVFAMLVDAVFQILADDSATGRSERRPSRGSREVTSSEGRRQRRARISRADSTTSCS</sequence>
<name>A0A136IHX0_9PEZI</name>
<keyword evidence="2" id="KW-1133">Transmembrane helix</keyword>
<keyword evidence="2" id="KW-0472">Membrane</keyword>
<accession>A0A136IHX0</accession>
<feature type="compositionally biased region" description="Basic and acidic residues" evidence="1">
    <location>
        <begin position="43"/>
        <end position="53"/>
    </location>
</feature>
<evidence type="ECO:0000256" key="1">
    <source>
        <dbReference type="SAM" id="MobiDB-lite"/>
    </source>
</evidence>
<protein>
    <submittedName>
        <fullName evidence="3">Uncharacterized protein</fullName>
    </submittedName>
</protein>
<evidence type="ECO:0000313" key="4">
    <source>
        <dbReference type="Proteomes" id="UP000070501"/>
    </source>
</evidence>
<evidence type="ECO:0000256" key="2">
    <source>
        <dbReference type="SAM" id="Phobius"/>
    </source>
</evidence>
<keyword evidence="2" id="KW-0812">Transmembrane</keyword>
<dbReference type="InParanoid" id="A0A136IHX0"/>
<evidence type="ECO:0000313" key="3">
    <source>
        <dbReference type="EMBL" id="KXJ84585.1"/>
    </source>
</evidence>
<gene>
    <name evidence="3" type="ORF">Micbo1qcDRAFT_20661</name>
</gene>
<dbReference type="STRING" id="196109.A0A136IHX0"/>
<feature type="transmembrane region" description="Helical" evidence="2">
    <location>
        <begin position="15"/>
        <end position="36"/>
    </location>
</feature>